<gene>
    <name evidence="6" type="ORF">AC731_001040</name>
</gene>
<evidence type="ECO:0000256" key="4">
    <source>
        <dbReference type="SAM" id="MobiDB-lite"/>
    </source>
</evidence>
<evidence type="ECO:0000313" key="6">
    <source>
        <dbReference type="EMBL" id="AMO35655.1"/>
    </source>
</evidence>
<comment type="similarity">
    <text evidence="1 3">Belongs to the pseudouridine synthase RsuA family.</text>
</comment>
<dbReference type="PANTHER" id="PTHR47683">
    <property type="entry name" value="PSEUDOURIDINE SYNTHASE FAMILY PROTEIN-RELATED"/>
    <property type="match status" value="1"/>
</dbReference>
<dbReference type="PANTHER" id="PTHR47683:SF2">
    <property type="entry name" value="RNA-BINDING S4 DOMAIN-CONTAINING PROTEIN"/>
    <property type="match status" value="1"/>
</dbReference>
<dbReference type="Gene3D" id="3.30.70.1560">
    <property type="entry name" value="Alpha-L RNA-binding motif"/>
    <property type="match status" value="1"/>
</dbReference>
<dbReference type="PROSITE" id="PS01149">
    <property type="entry name" value="PSI_RSU"/>
    <property type="match status" value="1"/>
</dbReference>
<dbReference type="RefSeq" id="WP_048708723.1">
    <property type="nucleotide sequence ID" value="NZ_CP014646.1"/>
</dbReference>
<dbReference type="GO" id="GO:0140098">
    <property type="term" value="F:catalytic activity, acting on RNA"/>
    <property type="evidence" value="ECO:0007669"/>
    <property type="project" value="UniProtKB-ARBA"/>
</dbReference>
<evidence type="ECO:0000256" key="2">
    <source>
        <dbReference type="ARBA" id="ARBA00023235"/>
    </source>
</evidence>
<dbReference type="InterPro" id="IPR000748">
    <property type="entry name" value="PsdUridine_synth_RsuA/RluB/E/F"/>
</dbReference>
<evidence type="ECO:0000259" key="5">
    <source>
        <dbReference type="Pfam" id="PF00849"/>
    </source>
</evidence>
<dbReference type="GO" id="GO:0006364">
    <property type="term" value="P:rRNA processing"/>
    <property type="evidence" value="ECO:0007669"/>
    <property type="project" value="UniProtKB-ARBA"/>
</dbReference>
<evidence type="ECO:0000256" key="3">
    <source>
        <dbReference type="RuleBase" id="RU003887"/>
    </source>
</evidence>
<reference evidence="7" key="1">
    <citation type="submission" date="2016-03" db="EMBL/GenBank/DDBJ databases">
        <authorList>
            <person name="Ma C."/>
            <person name="Zhou S."/>
            <person name="Yang G."/>
        </authorList>
    </citation>
    <scope>NUCLEOTIDE SEQUENCE [LARGE SCALE GENOMIC DNA]</scope>
    <source>
        <strain evidence="7">SgZ-1</strain>
    </source>
</reference>
<dbReference type="Pfam" id="PF00849">
    <property type="entry name" value="PseudoU_synth_2"/>
    <property type="match status" value="1"/>
</dbReference>
<keyword evidence="2 3" id="KW-0413">Isomerase</keyword>
<dbReference type="GO" id="GO:0009982">
    <property type="term" value="F:pseudouridine synthase activity"/>
    <property type="evidence" value="ECO:0007669"/>
    <property type="project" value="InterPro"/>
</dbReference>
<dbReference type="AlphaFoldDB" id="A0A140ID30"/>
<keyword evidence="7" id="KW-1185">Reference proteome</keyword>
<dbReference type="STRING" id="1134435.AC731_001040"/>
<evidence type="ECO:0000256" key="1">
    <source>
        <dbReference type="ARBA" id="ARBA00008348"/>
    </source>
</evidence>
<dbReference type="SUPFAM" id="SSF55120">
    <property type="entry name" value="Pseudouridine synthase"/>
    <property type="match status" value="1"/>
</dbReference>
<dbReference type="InterPro" id="IPR020094">
    <property type="entry name" value="TruA/RsuA/RluB/E/F_N"/>
</dbReference>
<feature type="domain" description="Pseudouridine synthase RsuA/RluA-like" evidence="5">
    <location>
        <begin position="4"/>
        <end position="148"/>
    </location>
</feature>
<dbReference type="InterPro" id="IPR020103">
    <property type="entry name" value="PsdUridine_synth_cat_dom_sf"/>
</dbReference>
<dbReference type="Proteomes" id="UP000036902">
    <property type="component" value="Chromosome"/>
</dbReference>
<sequence length="237" mass="25571">MSRLILLNKPFGVLCQFTDEAGRATLKDHVPVPGVYAAGRLDTDSEGLLLLTDDGALQHHIADPRHKQPKTYLVQVEGEPDEGALAQLRAGLDLGDFHTQPCAARCVDAPDWLWPRDPPVRFRKTVPTAWLEIVLREGKNRQVRRMTAKIGFPTLRLVRVAIGPWKLDGLQPGEWREVVPPAVPAPRGTRAGPLPRAAGPASARQPGPRGPASSSARHGAGGAGKMRRVRTGSGSKG</sequence>
<dbReference type="GO" id="GO:0001522">
    <property type="term" value="P:pseudouridine synthesis"/>
    <property type="evidence" value="ECO:0007669"/>
    <property type="project" value="InterPro"/>
</dbReference>
<dbReference type="CDD" id="cd02566">
    <property type="entry name" value="PseudoU_synth_RluE"/>
    <property type="match status" value="1"/>
</dbReference>
<dbReference type="InterPro" id="IPR042092">
    <property type="entry name" value="PsdUridine_s_RsuA/RluB/E/F_cat"/>
</dbReference>
<accession>A0A140ID30</accession>
<name>A0A140ID30_9RHOO</name>
<feature type="region of interest" description="Disordered" evidence="4">
    <location>
        <begin position="178"/>
        <end position="237"/>
    </location>
</feature>
<dbReference type="InterPro" id="IPR050343">
    <property type="entry name" value="RsuA_PseudoU_synthase"/>
</dbReference>
<dbReference type="EMBL" id="CP014646">
    <property type="protein sequence ID" value="AMO35655.1"/>
    <property type="molecule type" value="Genomic_DNA"/>
</dbReference>
<dbReference type="EC" id="5.4.99.-" evidence="3"/>
<dbReference type="NCBIfam" id="TIGR00093">
    <property type="entry name" value="pseudouridine synthase"/>
    <property type="match status" value="1"/>
</dbReference>
<evidence type="ECO:0000313" key="7">
    <source>
        <dbReference type="Proteomes" id="UP000036902"/>
    </source>
</evidence>
<dbReference type="KEGG" id="thu:AC731_001040"/>
<feature type="compositionally biased region" description="Low complexity" evidence="4">
    <location>
        <begin position="185"/>
        <end position="204"/>
    </location>
</feature>
<protein>
    <recommendedName>
        <fullName evidence="3">Pseudouridine synthase</fullName>
        <ecNumber evidence="3">5.4.99.-</ecNumber>
    </recommendedName>
</protein>
<proteinExistence type="inferred from homology"/>
<dbReference type="InterPro" id="IPR018496">
    <property type="entry name" value="PsdUridine_synth_RsuA/RluB_CS"/>
</dbReference>
<dbReference type="GO" id="GO:0003723">
    <property type="term" value="F:RNA binding"/>
    <property type="evidence" value="ECO:0007669"/>
    <property type="project" value="InterPro"/>
</dbReference>
<dbReference type="Gene3D" id="3.30.70.580">
    <property type="entry name" value="Pseudouridine synthase I, catalytic domain, N-terminal subdomain"/>
    <property type="match status" value="1"/>
</dbReference>
<organism evidence="6 7">
    <name type="scientific">Thauera humireducens</name>
    <dbReference type="NCBI Taxonomy" id="1134435"/>
    <lineage>
        <taxon>Bacteria</taxon>
        <taxon>Pseudomonadati</taxon>
        <taxon>Pseudomonadota</taxon>
        <taxon>Betaproteobacteria</taxon>
        <taxon>Rhodocyclales</taxon>
        <taxon>Zoogloeaceae</taxon>
        <taxon>Thauera</taxon>
    </lineage>
</organism>
<dbReference type="InterPro" id="IPR006145">
    <property type="entry name" value="PsdUridine_synth_RsuA/RluA"/>
</dbReference>